<feature type="region of interest" description="Disordered" evidence="7">
    <location>
        <begin position="203"/>
        <end position="222"/>
    </location>
</feature>
<feature type="compositionally biased region" description="Acidic residues" evidence="7">
    <location>
        <begin position="39"/>
        <end position="57"/>
    </location>
</feature>
<dbReference type="SMART" id="SM00547">
    <property type="entry name" value="ZnF_RBZ"/>
    <property type="match status" value="1"/>
</dbReference>
<dbReference type="InterPro" id="IPR035979">
    <property type="entry name" value="RBD_domain_sf"/>
</dbReference>
<dbReference type="InterPro" id="IPR012677">
    <property type="entry name" value="Nucleotide-bd_a/b_plait_sf"/>
</dbReference>
<feature type="compositionally biased region" description="Basic and acidic residues" evidence="7">
    <location>
        <begin position="362"/>
        <end position="387"/>
    </location>
</feature>
<dbReference type="InterPro" id="IPR000504">
    <property type="entry name" value="RRM_dom"/>
</dbReference>
<protein>
    <submittedName>
        <fullName evidence="11">Trichohyalin</fullName>
    </submittedName>
</protein>
<name>A0A6J1T8X9_FRAOC</name>
<evidence type="ECO:0000259" key="8">
    <source>
        <dbReference type="PROSITE" id="PS50102"/>
    </source>
</evidence>
<gene>
    <name evidence="11" type="primary">LOC113212590</name>
</gene>
<evidence type="ECO:0000256" key="3">
    <source>
        <dbReference type="ARBA" id="ARBA00022833"/>
    </source>
</evidence>
<dbReference type="OrthoDB" id="29221at2759"/>
<sequence>MSSGKLRRERSSSRERHSRKEGDARSETRRQERSADVSELNEEEYDEEWEHEWEDIDEIGKGRSKFPMSQGRAHYQKWRGRNQSRGQHRFNKWDRTSGPDNFTESNRKSGRRQIAPEEEEMLDMDPGVEMTNLKVKIQDGKRFAAPEEFDTEMIAGRKNFSKFSRGRGSRGYHGAGRDRWTQGNKFKPQPDELVDCREVLNRRKRHIPDQSESDLREKLSKKDPDLGDLREIIESRDHCVGDLRALIDEPPDISLMDEYADDIIEDIDLQEDIHIQNEYFDEAHSEVHDISEREFPVEDFNVNDRYEFEEVPDVGGISPRGGSHHRDVVIRDQDDWHQRRWQRSRSRERSFGQAEGWAARNRRAENWRRNQQHKEGPDQRASTREISTHLSPRSRSRDLSRNRSRERVRSPSGRNFRESRGNSFDRGVRLRGPSWERERSFGSVSSRSRGINIERGRRGSFERDVRRINEEGPGRRPFPPDLSDVPSPGGDRRQLRSPLLDQGRRERERSIERDGTSRQHRSISQDAVRTIGRDRSRSHDRRFRRGSQEGRQNRRSISAERGRILSQERNQERGVGRERDRKRSPHQDSNWSSNRVMNREIGQEAIRNFEQERSRHFNQERDRNFDQERSRNFNQERNRNFNQERNMAFDEERNKNFNQERNKKFVKENKRSIEQELGRVSRWDSGNSRDRSPRIDTGANLGRERIRSPNWGGPRTPSAESYREPGWDGAKSPARERSRSRGRPGLQPGHSRDDSRGRETEGRIREQRDRGALRAKEPERRDQTQDLIRRRDQDGPLNRPRDLEKESVAKIEKNRKRENEDTTNKDRGRGILRSPDRRNQDKVIKKTPQMLVEEFKQRYVRESGKVEKYDRREEYLLKQGQGKDSVGQQRKLSGGQEDSREWENIRDFQERRNAQTIVGLPFLDESRRPRDSSSHNQHSRSQPNRGERIQGKTDAHLHGNQARLSSTVHHQIKDTPMNWQNQDNRQTFNQQEEDRRRSRWGSPSRRDKSSDHRDGHKSAPYSTQSATTIHQSTSNGKADGDFWRRNLPSLGESQSQWNKPRSDLPSTPGKDSRNQTTFTKHLQSPKEVIFVRGLARDVTEMDIRTDVSNCGLWAKDVRVVHANDTGVSRGLAFITFNSVDEATRWMELRRCVLNLRPNNHAVMEYSNPILKDWECVRCLIVNFKNRTACYQCNRTKEDCLDGWEETCPYPTNALLLRGLNPVTSIVEISKALKSRMIAHARLDGVRMGTDAKGRPRSVCFVQLTSVTDSMTLHKSLVNEPLIIDNCQVSVAYCQLDKLPPMNTHALGSQILSNVPLVSALPPVIPPTLQSALPSNNIPVVSRTAAATVTAPAPAPAAKPVNVTTASIRSMLEGNYTEKDIPTLAQYCASAYAKNPQEQAAYIRYYTKHYKEKLQKSQAGGGK</sequence>
<feature type="domain" description="RRM" evidence="8">
    <location>
        <begin position="1087"/>
        <end position="1168"/>
    </location>
</feature>
<dbReference type="KEGG" id="foc:113212590"/>
<feature type="compositionally biased region" description="Basic and acidic residues" evidence="7">
    <location>
        <begin position="395"/>
        <end position="420"/>
    </location>
</feature>
<reference evidence="11" key="1">
    <citation type="submission" date="2025-08" db="UniProtKB">
        <authorList>
            <consortium name="RefSeq"/>
        </authorList>
    </citation>
    <scope>IDENTIFICATION</scope>
    <source>
        <tissue evidence="11">Whole organism</tissue>
    </source>
</reference>
<feature type="compositionally biased region" description="Basic and acidic residues" evidence="7">
    <location>
        <begin position="1004"/>
        <end position="1017"/>
    </location>
</feature>
<feature type="compositionally biased region" description="Basic and acidic residues" evidence="7">
    <location>
        <begin position="463"/>
        <end position="474"/>
    </location>
</feature>
<feature type="compositionally biased region" description="Polar residues" evidence="7">
    <location>
        <begin position="977"/>
        <end position="990"/>
    </location>
</feature>
<evidence type="ECO:0000256" key="1">
    <source>
        <dbReference type="ARBA" id="ARBA00022723"/>
    </source>
</evidence>
<feature type="compositionally biased region" description="Polar residues" evidence="7">
    <location>
        <begin position="587"/>
        <end position="596"/>
    </location>
</feature>
<feature type="compositionally biased region" description="Basic and acidic residues" evidence="7">
    <location>
        <begin position="9"/>
        <end position="36"/>
    </location>
</feature>
<evidence type="ECO:0000313" key="10">
    <source>
        <dbReference type="Proteomes" id="UP000504606"/>
    </source>
</evidence>
<dbReference type="GO" id="GO:0003723">
    <property type="term" value="F:RNA binding"/>
    <property type="evidence" value="ECO:0007669"/>
    <property type="project" value="UniProtKB-UniRule"/>
</dbReference>
<feature type="region of interest" description="Disordered" evidence="7">
    <location>
        <begin position="1"/>
        <end position="127"/>
    </location>
</feature>
<dbReference type="GeneID" id="113212590"/>
<evidence type="ECO:0000313" key="11">
    <source>
        <dbReference type="RefSeq" id="XP_026287141.2"/>
    </source>
</evidence>
<feature type="region of interest" description="Disordered" evidence="7">
    <location>
        <begin position="352"/>
        <end position="429"/>
    </location>
</feature>
<evidence type="ECO:0000259" key="9">
    <source>
        <dbReference type="PROSITE" id="PS50199"/>
    </source>
</evidence>
<evidence type="ECO:0000256" key="7">
    <source>
        <dbReference type="SAM" id="MobiDB-lite"/>
    </source>
</evidence>
<dbReference type="Proteomes" id="UP000504606">
    <property type="component" value="Unplaced"/>
</dbReference>
<feature type="compositionally biased region" description="Basic and acidic residues" evidence="7">
    <location>
        <begin position="610"/>
        <end position="639"/>
    </location>
</feature>
<feature type="region of interest" description="Disordered" evidence="7">
    <location>
        <begin position="916"/>
        <end position="948"/>
    </location>
</feature>
<dbReference type="Pfam" id="PF00076">
    <property type="entry name" value="RRM_1"/>
    <property type="match status" value="1"/>
</dbReference>
<dbReference type="Gene3D" id="4.10.1060.10">
    <property type="entry name" value="Zinc finger, RanBP2-type"/>
    <property type="match status" value="1"/>
</dbReference>
<dbReference type="PROSITE" id="PS50102">
    <property type="entry name" value="RRM"/>
    <property type="match status" value="1"/>
</dbReference>
<feature type="domain" description="RanBP2-type" evidence="9">
    <location>
        <begin position="1169"/>
        <end position="1198"/>
    </location>
</feature>
<feature type="compositionally biased region" description="Basic and acidic residues" evidence="7">
    <location>
        <begin position="647"/>
        <end position="670"/>
    </location>
</feature>
<feature type="region of interest" description="Disordered" evidence="7">
    <location>
        <begin position="160"/>
        <end position="191"/>
    </location>
</feature>
<feature type="compositionally biased region" description="Basic and acidic residues" evidence="7">
    <location>
        <begin position="750"/>
        <end position="844"/>
    </location>
</feature>
<dbReference type="PROSITE" id="PS01358">
    <property type="entry name" value="ZF_RANBP2_1"/>
    <property type="match status" value="1"/>
</dbReference>
<keyword evidence="4 5" id="KW-0694">RNA-binding</keyword>
<proteinExistence type="predicted"/>
<feature type="compositionally biased region" description="Basic and acidic residues" evidence="7">
    <location>
        <begin position="546"/>
        <end position="563"/>
    </location>
</feature>
<keyword evidence="1" id="KW-0479">Metal-binding</keyword>
<organism evidence="10 11">
    <name type="scientific">Frankliniella occidentalis</name>
    <name type="common">Western flower thrips</name>
    <name type="synonym">Euthrips occidentalis</name>
    <dbReference type="NCBI Taxonomy" id="133901"/>
    <lineage>
        <taxon>Eukaryota</taxon>
        <taxon>Metazoa</taxon>
        <taxon>Ecdysozoa</taxon>
        <taxon>Arthropoda</taxon>
        <taxon>Hexapoda</taxon>
        <taxon>Insecta</taxon>
        <taxon>Pterygota</taxon>
        <taxon>Neoptera</taxon>
        <taxon>Paraneoptera</taxon>
        <taxon>Thysanoptera</taxon>
        <taxon>Terebrantia</taxon>
        <taxon>Thripoidea</taxon>
        <taxon>Thripidae</taxon>
        <taxon>Frankliniella</taxon>
    </lineage>
</organism>
<feature type="compositionally biased region" description="Polar residues" evidence="7">
    <location>
        <begin position="934"/>
        <end position="944"/>
    </location>
</feature>
<evidence type="ECO:0000256" key="5">
    <source>
        <dbReference type="PROSITE-ProRule" id="PRU00176"/>
    </source>
</evidence>
<dbReference type="SMART" id="SM00360">
    <property type="entry name" value="RRM"/>
    <property type="match status" value="2"/>
</dbReference>
<dbReference type="GO" id="GO:0008270">
    <property type="term" value="F:zinc ion binding"/>
    <property type="evidence" value="ECO:0007669"/>
    <property type="project" value="UniProtKB-KW"/>
</dbReference>
<dbReference type="RefSeq" id="XP_026287141.2">
    <property type="nucleotide sequence ID" value="XM_026431356.2"/>
</dbReference>
<feature type="region of interest" description="Disordered" evidence="7">
    <location>
        <begin position="683"/>
        <end position="902"/>
    </location>
</feature>
<feature type="compositionally biased region" description="Basic and acidic residues" evidence="7">
    <location>
        <begin position="924"/>
        <end position="933"/>
    </location>
</feature>
<feature type="compositionally biased region" description="Basic and acidic residues" evidence="7">
    <location>
        <begin position="683"/>
        <end position="694"/>
    </location>
</feature>
<feature type="compositionally biased region" description="Polar residues" evidence="7">
    <location>
        <begin position="1020"/>
        <end position="1036"/>
    </location>
</feature>
<dbReference type="Gene3D" id="3.30.70.330">
    <property type="match status" value="1"/>
</dbReference>
<evidence type="ECO:0000256" key="6">
    <source>
        <dbReference type="PROSITE-ProRule" id="PRU00322"/>
    </source>
</evidence>
<feature type="region of interest" description="Disordered" evidence="7">
    <location>
        <begin position="974"/>
        <end position="1077"/>
    </location>
</feature>
<evidence type="ECO:0000256" key="4">
    <source>
        <dbReference type="ARBA" id="ARBA00022884"/>
    </source>
</evidence>
<evidence type="ECO:0000256" key="2">
    <source>
        <dbReference type="ARBA" id="ARBA00022771"/>
    </source>
</evidence>
<feature type="region of interest" description="Disordered" evidence="7">
    <location>
        <begin position="463"/>
        <end position="597"/>
    </location>
</feature>
<keyword evidence="3" id="KW-0862">Zinc</keyword>
<feature type="compositionally biased region" description="Basic and acidic residues" evidence="7">
    <location>
        <begin position="569"/>
        <end position="581"/>
    </location>
</feature>
<dbReference type="InterPro" id="IPR001876">
    <property type="entry name" value="Znf_RanBP2"/>
</dbReference>
<keyword evidence="2 6" id="KW-0863">Zinc-finger</keyword>
<feature type="compositionally biased region" description="Basic and acidic residues" evidence="7">
    <location>
        <begin position="502"/>
        <end position="517"/>
    </location>
</feature>
<dbReference type="PROSITE" id="PS50199">
    <property type="entry name" value="ZF_RANBP2_2"/>
    <property type="match status" value="1"/>
</dbReference>
<accession>A0A6J1T8X9</accession>
<keyword evidence="10" id="KW-1185">Reference proteome</keyword>
<feature type="compositionally biased region" description="Basic and acidic residues" evidence="7">
    <location>
        <begin position="853"/>
        <end position="876"/>
    </location>
</feature>
<feature type="region of interest" description="Disordered" evidence="7">
    <location>
        <begin position="610"/>
        <end position="670"/>
    </location>
</feature>
<dbReference type="SUPFAM" id="SSF54928">
    <property type="entry name" value="RNA-binding domain, RBD"/>
    <property type="match status" value="1"/>
</dbReference>
<feature type="region of interest" description="Disordered" evidence="7">
    <location>
        <begin position="312"/>
        <end position="331"/>
    </location>
</feature>
<feature type="compositionally biased region" description="Basic residues" evidence="7">
    <location>
        <begin position="74"/>
        <end position="90"/>
    </location>
</feature>